<protein>
    <submittedName>
        <fullName evidence="4">Glycosyltransferase family 1 protein</fullName>
    </submittedName>
</protein>
<dbReference type="InterPro" id="IPR001296">
    <property type="entry name" value="Glyco_trans_1"/>
</dbReference>
<dbReference type="InterPro" id="IPR028098">
    <property type="entry name" value="Glyco_trans_4-like_N"/>
</dbReference>
<name>A0A4Q1D8T6_9BACT</name>
<keyword evidence="1 4" id="KW-0808">Transferase</keyword>
<dbReference type="Pfam" id="PF00534">
    <property type="entry name" value="Glycos_transf_1"/>
    <property type="match status" value="1"/>
</dbReference>
<evidence type="ECO:0000313" key="4">
    <source>
        <dbReference type="EMBL" id="RXK85620.1"/>
    </source>
</evidence>
<dbReference type="PANTHER" id="PTHR46401:SF2">
    <property type="entry name" value="GLYCOSYLTRANSFERASE WBBK-RELATED"/>
    <property type="match status" value="1"/>
</dbReference>
<dbReference type="GO" id="GO:0016757">
    <property type="term" value="F:glycosyltransferase activity"/>
    <property type="evidence" value="ECO:0007669"/>
    <property type="project" value="InterPro"/>
</dbReference>
<dbReference type="Gene3D" id="3.40.50.2000">
    <property type="entry name" value="Glycogen Phosphorylase B"/>
    <property type="match status" value="2"/>
</dbReference>
<evidence type="ECO:0000259" key="3">
    <source>
        <dbReference type="Pfam" id="PF13439"/>
    </source>
</evidence>
<proteinExistence type="predicted"/>
<evidence type="ECO:0000256" key="1">
    <source>
        <dbReference type="ARBA" id="ARBA00022679"/>
    </source>
</evidence>
<dbReference type="Proteomes" id="UP000290545">
    <property type="component" value="Unassembled WGS sequence"/>
</dbReference>
<dbReference type="EMBL" id="SDHZ01000001">
    <property type="protein sequence ID" value="RXK85620.1"/>
    <property type="molecule type" value="Genomic_DNA"/>
</dbReference>
<dbReference type="SUPFAM" id="SSF53756">
    <property type="entry name" value="UDP-Glycosyltransferase/glycogen phosphorylase"/>
    <property type="match status" value="1"/>
</dbReference>
<sequence length="382" mass="43042">MKIAFEAKRAYTNGTGLGHYSRTLLSSLAVNFPEHSYYLCTPRLTDRYNAAAFSNMQVVTPQRFPSRLFTSAWRSSWVKKDLKRLGIDLYHGLSHEIPMGIQHTGIKTVVTIHDLIFERYPGQFNAIDVKIYRKKFSYACAHADRVIAISQQTKDDIMHYYGTPAEKIDVCYQSCNPMFAGRVSEEERRVIRERYQLPERYYLYVGSVIERKNLLTICKAVKALQNDIPLVVIGDGDGYKKQVLQYIAENGLGDKILFLSDRAETKGLASFRSAEDFPAIYQQAICMIYPSIFEGFGIPVLEALFSQIPVITSNLSCLPEAGGPGAWYIDPYDVGQLAEGMRCFATDAVLCRERAAQGVAYAQNFTADKCAAAVMQVYLRTV</sequence>
<feature type="domain" description="Glycosyl transferase family 1" evidence="2">
    <location>
        <begin position="198"/>
        <end position="348"/>
    </location>
</feature>
<dbReference type="OrthoDB" id="9801609at2"/>
<keyword evidence="5" id="KW-1185">Reference proteome</keyword>
<organism evidence="4 5">
    <name type="scientific">Filimonas effusa</name>
    <dbReference type="NCBI Taxonomy" id="2508721"/>
    <lineage>
        <taxon>Bacteria</taxon>
        <taxon>Pseudomonadati</taxon>
        <taxon>Bacteroidota</taxon>
        <taxon>Chitinophagia</taxon>
        <taxon>Chitinophagales</taxon>
        <taxon>Chitinophagaceae</taxon>
        <taxon>Filimonas</taxon>
    </lineage>
</organism>
<gene>
    <name evidence="4" type="ORF">ESB13_02055</name>
</gene>
<dbReference type="AlphaFoldDB" id="A0A4Q1D8T6"/>
<dbReference type="RefSeq" id="WP_129001373.1">
    <property type="nucleotide sequence ID" value="NZ_SDHZ01000001.1"/>
</dbReference>
<dbReference type="PANTHER" id="PTHR46401">
    <property type="entry name" value="GLYCOSYLTRANSFERASE WBBK-RELATED"/>
    <property type="match status" value="1"/>
</dbReference>
<feature type="domain" description="Glycosyltransferase subfamily 4-like N-terminal" evidence="3">
    <location>
        <begin position="35"/>
        <end position="172"/>
    </location>
</feature>
<dbReference type="CDD" id="cd03809">
    <property type="entry name" value="GT4_MtfB-like"/>
    <property type="match status" value="1"/>
</dbReference>
<evidence type="ECO:0000313" key="5">
    <source>
        <dbReference type="Proteomes" id="UP000290545"/>
    </source>
</evidence>
<comment type="caution">
    <text evidence="4">The sequence shown here is derived from an EMBL/GenBank/DDBJ whole genome shotgun (WGS) entry which is preliminary data.</text>
</comment>
<accession>A0A4Q1D8T6</accession>
<reference evidence="4 5" key="1">
    <citation type="submission" date="2019-01" db="EMBL/GenBank/DDBJ databases">
        <title>Filimonas sp. strain TTM-71.</title>
        <authorList>
            <person name="Chen W.-M."/>
        </authorList>
    </citation>
    <scope>NUCLEOTIDE SEQUENCE [LARGE SCALE GENOMIC DNA]</scope>
    <source>
        <strain evidence="4 5">TTM-71</strain>
    </source>
</reference>
<evidence type="ECO:0000259" key="2">
    <source>
        <dbReference type="Pfam" id="PF00534"/>
    </source>
</evidence>
<dbReference type="Pfam" id="PF13439">
    <property type="entry name" value="Glyco_transf_4"/>
    <property type="match status" value="1"/>
</dbReference>